<name>A0A084AVM8_STACB</name>
<dbReference type="Proteomes" id="UP000028045">
    <property type="component" value="Unassembled WGS sequence"/>
</dbReference>
<dbReference type="OrthoDB" id="5295362at2759"/>
<feature type="region of interest" description="Disordered" evidence="2">
    <location>
        <begin position="56"/>
        <end position="103"/>
    </location>
</feature>
<dbReference type="GO" id="GO:0001228">
    <property type="term" value="F:DNA-binding transcription activator activity, RNA polymerase II-specific"/>
    <property type="evidence" value="ECO:0007669"/>
    <property type="project" value="TreeGrafter"/>
</dbReference>
<dbReference type="SMART" id="SM00066">
    <property type="entry name" value="GAL4"/>
    <property type="match status" value="1"/>
</dbReference>
<dbReference type="HOGENOM" id="CLU_024934_0_1_1"/>
<gene>
    <name evidence="4" type="ORF">S7711_08115</name>
</gene>
<dbReference type="PANTHER" id="PTHR47784">
    <property type="entry name" value="STEROL UPTAKE CONTROL PROTEIN 2"/>
    <property type="match status" value="1"/>
</dbReference>
<organism evidence="4 5">
    <name type="scientific">Stachybotrys chartarum (strain CBS 109288 / IBT 7711)</name>
    <name type="common">Toxic black mold</name>
    <name type="synonym">Stilbospora chartarum</name>
    <dbReference type="NCBI Taxonomy" id="1280523"/>
    <lineage>
        <taxon>Eukaryota</taxon>
        <taxon>Fungi</taxon>
        <taxon>Dikarya</taxon>
        <taxon>Ascomycota</taxon>
        <taxon>Pezizomycotina</taxon>
        <taxon>Sordariomycetes</taxon>
        <taxon>Hypocreomycetidae</taxon>
        <taxon>Hypocreales</taxon>
        <taxon>Stachybotryaceae</taxon>
        <taxon>Stachybotrys</taxon>
    </lineage>
</organism>
<reference evidence="4 5" key="1">
    <citation type="journal article" date="2014" name="BMC Genomics">
        <title>Comparative genome sequencing reveals chemotype-specific gene clusters in the toxigenic black mold Stachybotrys.</title>
        <authorList>
            <person name="Semeiks J."/>
            <person name="Borek D."/>
            <person name="Otwinowski Z."/>
            <person name="Grishin N.V."/>
        </authorList>
    </citation>
    <scope>NUCLEOTIDE SEQUENCE [LARGE SCALE GENOMIC DNA]</scope>
    <source>
        <strain evidence="5">CBS 109288 / IBT 7711</strain>
    </source>
</reference>
<protein>
    <recommendedName>
        <fullName evidence="3">Zn(2)-C6 fungal-type domain-containing protein</fullName>
    </recommendedName>
</protein>
<feature type="domain" description="Zn(2)-C6 fungal-type" evidence="3">
    <location>
        <begin position="8"/>
        <end position="65"/>
    </location>
</feature>
<dbReference type="EMBL" id="KL648530">
    <property type="protein sequence ID" value="KEY69357.1"/>
    <property type="molecule type" value="Genomic_DNA"/>
</dbReference>
<evidence type="ECO:0000313" key="4">
    <source>
        <dbReference type="EMBL" id="KEY69357.1"/>
    </source>
</evidence>
<proteinExistence type="predicted"/>
<sequence>MAMRRPHSKSRRGCVNCKRRKVKVRMFRMHSFWMSLCDEKAPVCFNCDRHGVPCSLSSTDSVPGTPHDAKSPRQPHLAPLAPRPPPETTFPSPADSSPANADREHVTAPFPAEVMGQRALELMHHYCTVTADTLAIRQDMCHVYRISFPRVGYRHPFLMHGLLSLAAGHKAYLSPASRSTYLALGDYYQTIGSAAFRAAMQGMQKDIYPALWGFSGALILYLYSLPARLGNSHLEDPVACFLDVVGLMRGLKTTLNPIISVMLRSEFSPLIHGTYPGEQSASIAREPCLEDTLLPPDTWQVMVQLRRFLESDLPSASREPYSKALDHMEECLRWCAVSGMHVEVGIALAWMYLIEDSIIVDIQARQAHAMLLLAYYSILLAVLERSFWLARGWAKQLMNQIAASLRGQVKFFGLLEWPRHHVDSLCI</sequence>
<keyword evidence="1" id="KW-0539">Nucleus</keyword>
<dbReference type="InterPro" id="IPR053157">
    <property type="entry name" value="Sterol_Uptake_Regulator"/>
</dbReference>
<evidence type="ECO:0000256" key="1">
    <source>
        <dbReference type="ARBA" id="ARBA00023242"/>
    </source>
</evidence>
<dbReference type="Gene3D" id="4.10.240.10">
    <property type="entry name" value="Zn(2)-C6 fungal-type DNA-binding domain"/>
    <property type="match status" value="1"/>
</dbReference>
<dbReference type="AlphaFoldDB" id="A0A084AVM8"/>
<dbReference type="PANTHER" id="PTHR47784:SF5">
    <property type="entry name" value="STEROL UPTAKE CONTROL PROTEIN 2"/>
    <property type="match status" value="1"/>
</dbReference>
<dbReference type="GO" id="GO:0008270">
    <property type="term" value="F:zinc ion binding"/>
    <property type="evidence" value="ECO:0007669"/>
    <property type="project" value="InterPro"/>
</dbReference>
<accession>A0A084AVM8</accession>
<keyword evidence="5" id="KW-1185">Reference proteome</keyword>
<evidence type="ECO:0000256" key="2">
    <source>
        <dbReference type="SAM" id="MobiDB-lite"/>
    </source>
</evidence>
<evidence type="ECO:0000259" key="3">
    <source>
        <dbReference type="SMART" id="SM00066"/>
    </source>
</evidence>
<dbReference type="CDD" id="cd00067">
    <property type="entry name" value="GAL4"/>
    <property type="match status" value="1"/>
</dbReference>
<dbReference type="InterPro" id="IPR001138">
    <property type="entry name" value="Zn2Cys6_DnaBD"/>
</dbReference>
<evidence type="ECO:0000313" key="5">
    <source>
        <dbReference type="Proteomes" id="UP000028045"/>
    </source>
</evidence>
<dbReference type="InterPro" id="IPR036864">
    <property type="entry name" value="Zn2-C6_fun-type_DNA-bd_sf"/>
</dbReference>